<reference evidence="7" key="1">
    <citation type="submission" date="2016-10" db="EMBL/GenBank/DDBJ databases">
        <authorList>
            <person name="de Groot N.N."/>
        </authorList>
    </citation>
    <scope>NUCLEOTIDE SEQUENCE [LARGE SCALE GENOMIC DNA]</scope>
    <source>
        <strain evidence="7">10nlg</strain>
    </source>
</reference>
<keyword evidence="1 4" id="KW-0489">Methyltransferase</keyword>
<dbReference type="InterPro" id="IPR036589">
    <property type="entry name" value="HCY_dom_sf"/>
</dbReference>
<gene>
    <name evidence="6" type="ORF">SAMN05444126_11351</name>
</gene>
<accession>A0A1H9UA21</accession>
<dbReference type="Proteomes" id="UP000199318">
    <property type="component" value="Unassembled WGS sequence"/>
</dbReference>
<organism evidence="6 7">
    <name type="scientific">Salisediminibacterium halotolerans</name>
    <dbReference type="NCBI Taxonomy" id="517425"/>
    <lineage>
        <taxon>Bacteria</taxon>
        <taxon>Bacillati</taxon>
        <taxon>Bacillota</taxon>
        <taxon>Bacilli</taxon>
        <taxon>Bacillales</taxon>
        <taxon>Bacillaceae</taxon>
        <taxon>Salisediminibacterium</taxon>
    </lineage>
</organism>
<evidence type="ECO:0000256" key="1">
    <source>
        <dbReference type="ARBA" id="ARBA00022603"/>
    </source>
</evidence>
<dbReference type="PANTHER" id="PTHR11103:SF18">
    <property type="entry name" value="SLR1189 PROTEIN"/>
    <property type="match status" value="1"/>
</dbReference>
<dbReference type="SUPFAM" id="SSF82282">
    <property type="entry name" value="Homocysteine S-methyltransferase"/>
    <property type="match status" value="1"/>
</dbReference>
<protein>
    <submittedName>
        <fullName evidence="6">Betaine-homocysteine S-methyltransferase</fullName>
    </submittedName>
</protein>
<dbReference type="InterPro" id="IPR003726">
    <property type="entry name" value="HCY_dom"/>
</dbReference>
<dbReference type="Gene3D" id="3.20.20.330">
    <property type="entry name" value="Homocysteine-binding-like domain"/>
    <property type="match status" value="1"/>
</dbReference>
<evidence type="ECO:0000256" key="3">
    <source>
        <dbReference type="PIRSR" id="PIRSR037505-2"/>
    </source>
</evidence>
<evidence type="ECO:0000256" key="2">
    <source>
        <dbReference type="ARBA" id="ARBA00022679"/>
    </source>
</evidence>
<dbReference type="GO" id="GO:0008270">
    <property type="term" value="F:zinc ion binding"/>
    <property type="evidence" value="ECO:0007669"/>
    <property type="project" value="InterPro"/>
</dbReference>
<dbReference type="GO" id="GO:0032259">
    <property type="term" value="P:methylation"/>
    <property type="evidence" value="ECO:0007669"/>
    <property type="project" value="UniProtKB-KW"/>
</dbReference>
<name>A0A1H9UA21_9BACI</name>
<dbReference type="InterPro" id="IPR017226">
    <property type="entry name" value="BHMT-like"/>
</dbReference>
<feature type="binding site" evidence="3 4">
    <location>
        <position position="300"/>
    </location>
    <ligand>
        <name>Zn(2+)</name>
        <dbReference type="ChEBI" id="CHEBI:29105"/>
    </ligand>
</feature>
<keyword evidence="7" id="KW-1185">Reference proteome</keyword>
<dbReference type="PANTHER" id="PTHR11103">
    <property type="entry name" value="SLR1189 PROTEIN"/>
    <property type="match status" value="1"/>
</dbReference>
<dbReference type="PIRSF" id="PIRSF037505">
    <property type="entry name" value="Betaine_HMT"/>
    <property type="match status" value="1"/>
</dbReference>
<dbReference type="EMBL" id="FOGV01000013">
    <property type="protein sequence ID" value="SES06209.1"/>
    <property type="molecule type" value="Genomic_DNA"/>
</dbReference>
<comment type="cofactor">
    <cofactor evidence="3">
        <name>Zn(2+)</name>
        <dbReference type="ChEBI" id="CHEBI:29105"/>
    </cofactor>
    <text evidence="3">Binds 1 zinc ion per subunit.</text>
</comment>
<evidence type="ECO:0000313" key="7">
    <source>
        <dbReference type="Proteomes" id="UP000199318"/>
    </source>
</evidence>
<keyword evidence="2 4" id="KW-0808">Transferase</keyword>
<dbReference type="RefSeq" id="WP_093073010.1">
    <property type="nucleotide sequence ID" value="NZ_BJVE01000047.1"/>
</dbReference>
<dbReference type="AlphaFoldDB" id="A0A1H9UA21"/>
<dbReference type="GO" id="GO:0009086">
    <property type="term" value="P:methionine biosynthetic process"/>
    <property type="evidence" value="ECO:0007669"/>
    <property type="project" value="InterPro"/>
</dbReference>
<dbReference type="OrthoDB" id="9803687at2"/>
<feature type="binding site" evidence="3 4">
    <location>
        <position position="299"/>
    </location>
    <ligand>
        <name>Zn(2+)</name>
        <dbReference type="ChEBI" id="CHEBI:29105"/>
    </ligand>
</feature>
<dbReference type="PROSITE" id="PS50970">
    <property type="entry name" value="HCY"/>
    <property type="match status" value="1"/>
</dbReference>
<dbReference type="Pfam" id="PF02574">
    <property type="entry name" value="S-methyl_trans"/>
    <property type="match status" value="1"/>
</dbReference>
<comment type="caution">
    <text evidence="6">The sequence shown here is derived from an EMBL/GenBank/DDBJ whole genome shotgun (WGS) entry which is preliminary data.</text>
</comment>
<keyword evidence="3 4" id="KW-0479">Metal-binding</keyword>
<sequence length="350" mass="39084">MAKRSLAERLNDGTVIVAEGYLFELERRGYLQAGSFVPEVSLENPEVLKSVYRDFMYAGSDVVLAFTYNAHREKMRIIGKEDQLEPLNRQAIRLAKEVAAEHPNEEALVAGNISNTNIFDPEDPQSKEDVRMMFREMIGWCKEEGVDFIAGETFYYHEEAMIALEEILAADLPAAIMLAMMGENQMRDGYSVEESCKILEDAGALVVGMNCFRGPATMQPYIEKIAKTVKGHLGALPVPYRTTEEHPTFFNLPDEGCTCCIPTETTFPTSLDPLYVNRYEIAEWAKEAKAAGVNYIGLCCGASPAMIRSVTEAVGLEAINSRYSPDMQKHFLFGSDDTLKQHNQAYRGKA</sequence>
<dbReference type="GO" id="GO:0008168">
    <property type="term" value="F:methyltransferase activity"/>
    <property type="evidence" value="ECO:0007669"/>
    <property type="project" value="UniProtKB-UniRule"/>
</dbReference>
<evidence type="ECO:0000259" key="5">
    <source>
        <dbReference type="PROSITE" id="PS50970"/>
    </source>
</evidence>
<dbReference type="STRING" id="1464123.SAMN05444126_11351"/>
<keyword evidence="3 4" id="KW-0862">Zinc</keyword>
<feature type="domain" description="Hcy-binding" evidence="5">
    <location>
        <begin position="3"/>
        <end position="314"/>
    </location>
</feature>
<evidence type="ECO:0000256" key="4">
    <source>
        <dbReference type="PROSITE-ProRule" id="PRU00333"/>
    </source>
</evidence>
<feature type="binding site" evidence="3 4">
    <location>
        <position position="211"/>
    </location>
    <ligand>
        <name>Zn(2+)</name>
        <dbReference type="ChEBI" id="CHEBI:29105"/>
    </ligand>
</feature>
<evidence type="ECO:0000313" key="6">
    <source>
        <dbReference type="EMBL" id="SES06209.1"/>
    </source>
</evidence>
<proteinExistence type="predicted"/>